<evidence type="ECO:0000313" key="1">
    <source>
        <dbReference type="EMBL" id="GME38774.1"/>
    </source>
</evidence>
<evidence type="ECO:0000313" key="2">
    <source>
        <dbReference type="Proteomes" id="UP001165186"/>
    </source>
</evidence>
<accession>A0ACB5SFM7</accession>
<reference evidence="1" key="1">
    <citation type="submission" date="2024-09" db="EMBL/GenBank/DDBJ databases">
        <title>Draft Genome Sequences of Neofusicoccum parvum.</title>
        <authorList>
            <person name="Ashida A."/>
            <person name="Camagna M."/>
            <person name="Tanaka A."/>
            <person name="Takemoto D."/>
        </authorList>
    </citation>
    <scope>NUCLEOTIDE SEQUENCE</scope>
    <source>
        <strain evidence="1">PPO83</strain>
    </source>
</reference>
<dbReference type="Proteomes" id="UP001165186">
    <property type="component" value="Unassembled WGS sequence"/>
</dbReference>
<organism evidence="1 2">
    <name type="scientific">Neofusicoccum parvum</name>
    <dbReference type="NCBI Taxonomy" id="310453"/>
    <lineage>
        <taxon>Eukaryota</taxon>
        <taxon>Fungi</taxon>
        <taxon>Dikarya</taxon>
        <taxon>Ascomycota</taxon>
        <taxon>Pezizomycotina</taxon>
        <taxon>Dothideomycetes</taxon>
        <taxon>Dothideomycetes incertae sedis</taxon>
        <taxon>Botryosphaeriales</taxon>
        <taxon>Botryosphaeriaceae</taxon>
        <taxon>Neofusicoccum</taxon>
    </lineage>
</organism>
<gene>
    <name evidence="1" type="primary">g2638</name>
    <name evidence="1" type="ORF">NpPPO83_00002638</name>
</gene>
<proteinExistence type="predicted"/>
<name>A0ACB5SFM7_9PEZI</name>
<sequence length="166" mass="18275">MLRSAAVLSNEWLGRHLSLLGLHRFHGAITLIRRVPLPPYTARLQLLQHLFQRRHDAADRLSLDQFAAGRQAAGDVLDVAGGRGAVVVHCRQDQHEARAFEKVSVVAEALVRSQQVTLEALWFERRAGGLACTPVTVANMDSANDMMNLAASMHCSRASNSNGMLW</sequence>
<dbReference type="EMBL" id="BSXG01000085">
    <property type="protein sequence ID" value="GME38774.1"/>
    <property type="molecule type" value="Genomic_DNA"/>
</dbReference>
<protein>
    <submittedName>
        <fullName evidence="1">C6 zinc finger domain protein</fullName>
    </submittedName>
</protein>
<keyword evidence="2" id="KW-1185">Reference proteome</keyword>
<comment type="caution">
    <text evidence="1">The sequence shown here is derived from an EMBL/GenBank/DDBJ whole genome shotgun (WGS) entry which is preliminary data.</text>
</comment>